<dbReference type="Proteomes" id="UP000801864">
    <property type="component" value="Unassembled WGS sequence"/>
</dbReference>
<dbReference type="AlphaFoldDB" id="A0A9P4XMI1"/>
<evidence type="ECO:0000256" key="1">
    <source>
        <dbReference type="SAM" id="MobiDB-lite"/>
    </source>
</evidence>
<gene>
    <name evidence="2" type="ORF">CFAM422_001971</name>
</gene>
<feature type="compositionally biased region" description="Polar residues" evidence="1">
    <location>
        <begin position="48"/>
        <end position="59"/>
    </location>
</feature>
<keyword evidence="3" id="KW-1185">Reference proteome</keyword>
<comment type="caution">
    <text evidence="2">The sequence shown here is derived from an EMBL/GenBank/DDBJ whole genome shotgun (WGS) entry which is preliminary data.</text>
</comment>
<proteinExistence type="predicted"/>
<evidence type="ECO:0000313" key="2">
    <source>
        <dbReference type="EMBL" id="KAF3075313.1"/>
    </source>
</evidence>
<feature type="region of interest" description="Disordered" evidence="1">
    <location>
        <begin position="37"/>
        <end position="68"/>
    </location>
</feature>
<sequence>MSLPGYGEFTSSLVRMSNSTRAALRRARRTRRVAYQREPLGPFRHGLQGSTYYGSQTAHTTKETDGRV</sequence>
<reference evidence="2 3" key="1">
    <citation type="submission" date="2018-06" db="EMBL/GenBank/DDBJ databases">
        <title>Genome analysis of cellulolytic fungus Trichoderma lentiforme CFAM-422.</title>
        <authorList>
            <person name="Steindorff A.S."/>
            <person name="Formighieri E.F."/>
            <person name="Midorikawa G.E.O."/>
            <person name="Tamietti M.S."/>
            <person name="Ramos E.Z."/>
            <person name="Silva A.S."/>
            <person name="Bon E.P.S."/>
            <person name="Mendes T.D."/>
            <person name="Damaso M.C.T."/>
            <person name="Favaro L.C.L."/>
        </authorList>
    </citation>
    <scope>NUCLEOTIDE SEQUENCE [LARGE SCALE GENOMIC DNA]</scope>
    <source>
        <strain evidence="2 3">CFAM-422</strain>
    </source>
</reference>
<organism evidence="2 3">
    <name type="scientific">Trichoderma lentiforme</name>
    <dbReference type="NCBI Taxonomy" id="1567552"/>
    <lineage>
        <taxon>Eukaryota</taxon>
        <taxon>Fungi</taxon>
        <taxon>Dikarya</taxon>
        <taxon>Ascomycota</taxon>
        <taxon>Pezizomycotina</taxon>
        <taxon>Sordariomycetes</taxon>
        <taxon>Hypocreomycetidae</taxon>
        <taxon>Hypocreales</taxon>
        <taxon>Hypocreaceae</taxon>
        <taxon>Trichoderma</taxon>
    </lineage>
</organism>
<name>A0A9P4XMI1_9HYPO</name>
<evidence type="ECO:0000313" key="3">
    <source>
        <dbReference type="Proteomes" id="UP000801864"/>
    </source>
</evidence>
<protein>
    <submittedName>
        <fullName evidence="2">Uncharacterized protein</fullName>
    </submittedName>
</protein>
<dbReference type="EMBL" id="QLNT01000003">
    <property type="protein sequence ID" value="KAF3075313.1"/>
    <property type="molecule type" value="Genomic_DNA"/>
</dbReference>
<accession>A0A9P4XMI1</accession>